<evidence type="ECO:0000256" key="1">
    <source>
        <dbReference type="ARBA" id="ARBA00001933"/>
    </source>
</evidence>
<dbReference type="PANTHER" id="PTHR13693:SF77">
    <property type="entry name" value="8-AMINO-7-OXONONANOATE SYNTHASE"/>
    <property type="match status" value="1"/>
</dbReference>
<dbReference type="PROSITE" id="PS00599">
    <property type="entry name" value="AA_TRANSFER_CLASS_2"/>
    <property type="match status" value="1"/>
</dbReference>
<dbReference type="PANTHER" id="PTHR13693">
    <property type="entry name" value="CLASS II AMINOTRANSFERASE/8-AMINO-7-OXONONANOATE SYNTHASE"/>
    <property type="match status" value="1"/>
</dbReference>
<dbReference type="InterPro" id="IPR015422">
    <property type="entry name" value="PyrdxlP-dep_Trfase_small"/>
</dbReference>
<reference evidence="7 8" key="1">
    <citation type="submission" date="2014-04" db="EMBL/GenBank/DDBJ databases">
        <authorList>
            <consortium name="DOE Joint Genome Institute"/>
            <person name="Kuo A."/>
            <person name="Tarkka M."/>
            <person name="Buscot F."/>
            <person name="Kohler A."/>
            <person name="Nagy L.G."/>
            <person name="Floudas D."/>
            <person name="Copeland A."/>
            <person name="Barry K.W."/>
            <person name="Cichocki N."/>
            <person name="Veneault-Fourrey C."/>
            <person name="LaButti K."/>
            <person name="Lindquist E.A."/>
            <person name="Lipzen A."/>
            <person name="Lundell T."/>
            <person name="Morin E."/>
            <person name="Murat C."/>
            <person name="Sun H."/>
            <person name="Tunlid A."/>
            <person name="Henrissat B."/>
            <person name="Grigoriev I.V."/>
            <person name="Hibbett D.S."/>
            <person name="Martin F."/>
            <person name="Nordberg H.P."/>
            <person name="Cantor M.N."/>
            <person name="Hua S.X."/>
        </authorList>
    </citation>
    <scope>NUCLEOTIDE SEQUENCE [LARGE SCALE GENOMIC DNA]</scope>
    <source>
        <strain evidence="7 8">F 1598</strain>
    </source>
</reference>
<dbReference type="EMBL" id="KN832995">
    <property type="protein sequence ID" value="KIM82312.1"/>
    <property type="molecule type" value="Genomic_DNA"/>
</dbReference>
<name>A0A0C3BY66_PILCF</name>
<keyword evidence="4 5" id="KW-0663">Pyridoxal phosphate</keyword>
<feature type="domain" description="Aminotransferase class I/classII large" evidence="6">
    <location>
        <begin position="31"/>
        <end position="409"/>
    </location>
</feature>
<dbReference type="HOGENOM" id="CLU_015846_3_0_1"/>
<dbReference type="AlphaFoldDB" id="A0A0C3BY66"/>
<reference evidence="8" key="2">
    <citation type="submission" date="2015-01" db="EMBL/GenBank/DDBJ databases">
        <title>Evolutionary Origins and Diversification of the Mycorrhizal Mutualists.</title>
        <authorList>
            <consortium name="DOE Joint Genome Institute"/>
            <consortium name="Mycorrhizal Genomics Consortium"/>
            <person name="Kohler A."/>
            <person name="Kuo A."/>
            <person name="Nagy L.G."/>
            <person name="Floudas D."/>
            <person name="Copeland A."/>
            <person name="Barry K.W."/>
            <person name="Cichocki N."/>
            <person name="Veneault-Fourrey C."/>
            <person name="LaButti K."/>
            <person name="Lindquist E.A."/>
            <person name="Lipzen A."/>
            <person name="Lundell T."/>
            <person name="Morin E."/>
            <person name="Murat C."/>
            <person name="Riley R."/>
            <person name="Ohm R."/>
            <person name="Sun H."/>
            <person name="Tunlid A."/>
            <person name="Henrissat B."/>
            <person name="Grigoriev I.V."/>
            <person name="Hibbett D.S."/>
            <person name="Martin F."/>
        </authorList>
    </citation>
    <scope>NUCLEOTIDE SEQUENCE [LARGE SCALE GENOMIC DNA]</scope>
    <source>
        <strain evidence="8">F 1598</strain>
    </source>
</reference>
<dbReference type="SUPFAM" id="SSF53383">
    <property type="entry name" value="PLP-dependent transferases"/>
    <property type="match status" value="1"/>
</dbReference>
<dbReference type="OrthoDB" id="2382073at2759"/>
<evidence type="ECO:0000256" key="3">
    <source>
        <dbReference type="ARBA" id="ARBA00022679"/>
    </source>
</evidence>
<dbReference type="InterPro" id="IPR004839">
    <property type="entry name" value="Aminotransferase_I/II_large"/>
</dbReference>
<evidence type="ECO:0000256" key="4">
    <source>
        <dbReference type="ARBA" id="ARBA00022898"/>
    </source>
</evidence>
<proteinExistence type="inferred from homology"/>
<evidence type="ECO:0000313" key="8">
    <source>
        <dbReference type="Proteomes" id="UP000054166"/>
    </source>
</evidence>
<evidence type="ECO:0000256" key="2">
    <source>
        <dbReference type="ARBA" id="ARBA00010008"/>
    </source>
</evidence>
<evidence type="ECO:0000259" key="6">
    <source>
        <dbReference type="Pfam" id="PF00155"/>
    </source>
</evidence>
<dbReference type="Pfam" id="PF00155">
    <property type="entry name" value="Aminotran_1_2"/>
    <property type="match status" value="1"/>
</dbReference>
<keyword evidence="8" id="KW-1185">Reference proteome</keyword>
<dbReference type="GO" id="GO:0030170">
    <property type="term" value="F:pyridoxal phosphate binding"/>
    <property type="evidence" value="ECO:0007669"/>
    <property type="project" value="InterPro"/>
</dbReference>
<dbReference type="STRING" id="765440.A0A0C3BY66"/>
<dbReference type="Gene3D" id="3.40.640.10">
    <property type="entry name" value="Type I PLP-dependent aspartate aminotransferase-like (Major domain)"/>
    <property type="match status" value="1"/>
</dbReference>
<protein>
    <recommendedName>
        <fullName evidence="6">Aminotransferase class I/classII large domain-containing protein</fullName>
    </recommendedName>
</protein>
<dbReference type="InterPro" id="IPR015421">
    <property type="entry name" value="PyrdxlP-dep_Trfase_major"/>
</dbReference>
<comment type="cofactor">
    <cofactor evidence="1 5">
        <name>pyridoxal 5'-phosphate</name>
        <dbReference type="ChEBI" id="CHEBI:597326"/>
    </cofactor>
</comment>
<dbReference type="InParanoid" id="A0A0C3BY66"/>
<dbReference type="Proteomes" id="UP000054166">
    <property type="component" value="Unassembled WGS sequence"/>
</dbReference>
<evidence type="ECO:0000256" key="5">
    <source>
        <dbReference type="RuleBase" id="RU003693"/>
    </source>
</evidence>
<dbReference type="InterPro" id="IPR050087">
    <property type="entry name" value="AON_synthase_class-II"/>
</dbReference>
<evidence type="ECO:0000313" key="7">
    <source>
        <dbReference type="EMBL" id="KIM82312.1"/>
    </source>
</evidence>
<dbReference type="GO" id="GO:0009102">
    <property type="term" value="P:biotin biosynthetic process"/>
    <property type="evidence" value="ECO:0007669"/>
    <property type="project" value="TreeGrafter"/>
</dbReference>
<dbReference type="InterPro" id="IPR015424">
    <property type="entry name" value="PyrdxlP-dep_Trfase"/>
</dbReference>
<organism evidence="7 8">
    <name type="scientific">Piloderma croceum (strain F 1598)</name>
    <dbReference type="NCBI Taxonomy" id="765440"/>
    <lineage>
        <taxon>Eukaryota</taxon>
        <taxon>Fungi</taxon>
        <taxon>Dikarya</taxon>
        <taxon>Basidiomycota</taxon>
        <taxon>Agaricomycotina</taxon>
        <taxon>Agaricomycetes</taxon>
        <taxon>Agaricomycetidae</taxon>
        <taxon>Atheliales</taxon>
        <taxon>Atheliaceae</taxon>
        <taxon>Piloderma</taxon>
    </lineage>
</organism>
<sequence length="436" mass="47914">MSSLTSQMKAALASREDRVIRRSLPNPAESQLVDFNSNDYLSLSQYPPLRSHFISKLQSAPNILGSGGSRLLVNGRAHTDLETRLAQFFNAPSALLFNSGLDANFGFFSCVPQLGDIVVSDEYIHASVHDGVRASRVRGSHRTFNHNSIPALREVLEKIISESREVEVGRYSVFVAVESLYSMDGTFSPLMEIVELVEELFPKGNGYVVVDEAHSTGIYGPQGRGIVVLLGLENRVLARLHTFGKALAGSGAVIVTNSLLRDYMINYARTLIYTTSLSYANVIAVDCSFDMLDNGVAKTLATKVLNLSTYFVATLQSQLASIPCSILSLLPHLKQQAEPQSLSHYATLPSPIIAILTAYPRPLSAFLYSRGMNARPITWPTVPKGKDRVRVCLHAGNTWAEVDGLVEAIMEWAGEMLAQRQKRREEEGRAVIESKL</sequence>
<keyword evidence="3" id="KW-0808">Transferase</keyword>
<comment type="similarity">
    <text evidence="2">Belongs to the class-II pyridoxal-phosphate-dependent aminotransferase family. BioF subfamily.</text>
</comment>
<accession>A0A0C3BY66</accession>
<dbReference type="Gene3D" id="3.90.1150.10">
    <property type="entry name" value="Aspartate Aminotransferase, domain 1"/>
    <property type="match status" value="1"/>
</dbReference>
<dbReference type="InterPro" id="IPR001917">
    <property type="entry name" value="Aminotrans_II_pyridoxalP_BS"/>
</dbReference>
<dbReference type="GO" id="GO:0016740">
    <property type="term" value="F:transferase activity"/>
    <property type="evidence" value="ECO:0007669"/>
    <property type="project" value="UniProtKB-KW"/>
</dbReference>
<gene>
    <name evidence="7" type="ORF">PILCRDRAFT_820694</name>
</gene>